<dbReference type="Pfam" id="PF00015">
    <property type="entry name" value="MCPsignal"/>
    <property type="match status" value="1"/>
</dbReference>
<name>A0A3P7S1X2_9FIRM</name>
<feature type="domain" description="Methyl-accepting transducer" evidence="4">
    <location>
        <begin position="82"/>
        <end position="303"/>
    </location>
</feature>
<evidence type="ECO:0000256" key="1">
    <source>
        <dbReference type="ARBA" id="ARBA00023224"/>
    </source>
</evidence>
<organism evidence="5 6">
    <name type="scientific">Petrocella atlantisensis</name>
    <dbReference type="NCBI Taxonomy" id="2173034"/>
    <lineage>
        <taxon>Bacteria</taxon>
        <taxon>Bacillati</taxon>
        <taxon>Bacillota</taxon>
        <taxon>Clostridia</taxon>
        <taxon>Lachnospirales</taxon>
        <taxon>Vallitaleaceae</taxon>
        <taxon>Petrocella</taxon>
    </lineage>
</organism>
<sequence length="458" mass="51548">MFKAKPKNNVTKQGQQDIHILVEELEAIKSGQQKKLSHVYNDIDQNLQERLNMVACSNCPSHNTFIRQVNQLLQTLMKMDFVRSMIHEADEQANMVETIAATSEEMAANIEDIASFVRNALVSAHDSNSKSVHSKELMDISMIAIENSFKETEVAKEQIIRVNEQTEKIDEMVNIIMSVAAQTNLLALNASIEAARAGNSGKGFAVVANEIKKLADHTKESVSFIQESVHSLRTQIQGSTSAIEKASKSFLKGKETLAKVLGAIEEVEQSSKTIETNMEQINMNIEQQTASSEEVSSSIQIINEKTKSLHEDSIRTGQGFFTVSLEIDDLRKNIIHKSTNIEMYDSLDLVITDSLNWRWCVYNMILGNAQVDIALVANADNSRLGRWITNFGSKESILRNHISLLEKPRYKMHELAQKALESYNHGDKKSAEDYLSQVDRLALEIDNILREMQSKYKK</sequence>
<protein>
    <recommendedName>
        <fullName evidence="4">Methyl-accepting transducer domain-containing protein</fullName>
    </recommendedName>
</protein>
<dbReference type="OrthoDB" id="9816519at2"/>
<dbReference type="KEGG" id="cbar:PATL70BA_2936"/>
<dbReference type="PANTHER" id="PTHR32089:SF118">
    <property type="entry name" value="HEME-BASED AEROTACTIC TRANSDUCER HEMAT"/>
    <property type="match status" value="1"/>
</dbReference>
<dbReference type="AlphaFoldDB" id="A0A3P7S1X2"/>
<keyword evidence="6" id="KW-1185">Reference proteome</keyword>
<reference evidence="5 6" key="1">
    <citation type="submission" date="2018-09" db="EMBL/GenBank/DDBJ databases">
        <authorList>
            <person name="Postec A."/>
        </authorList>
    </citation>
    <scope>NUCLEOTIDE SEQUENCE [LARGE SCALE GENOMIC DNA]</scope>
    <source>
        <strain evidence="5">70B-A</strain>
    </source>
</reference>
<dbReference type="Gene3D" id="1.20.120.30">
    <property type="entry name" value="Aspartate receptor, ligand-binding domain"/>
    <property type="match status" value="1"/>
</dbReference>
<dbReference type="GO" id="GO:0007165">
    <property type="term" value="P:signal transduction"/>
    <property type="evidence" value="ECO:0007669"/>
    <property type="project" value="UniProtKB-KW"/>
</dbReference>
<evidence type="ECO:0000313" key="6">
    <source>
        <dbReference type="Proteomes" id="UP000279029"/>
    </source>
</evidence>
<evidence type="ECO:0000256" key="2">
    <source>
        <dbReference type="ARBA" id="ARBA00029447"/>
    </source>
</evidence>
<proteinExistence type="inferred from homology"/>
<dbReference type="InterPro" id="IPR004090">
    <property type="entry name" value="Chemotax_Me-accpt_rcpt"/>
</dbReference>
<dbReference type="PROSITE" id="PS50111">
    <property type="entry name" value="CHEMOTAXIS_TRANSDUC_2"/>
    <property type="match status" value="1"/>
</dbReference>
<dbReference type="SUPFAM" id="SSF58104">
    <property type="entry name" value="Methyl-accepting chemotaxis protein (MCP) signaling domain"/>
    <property type="match status" value="1"/>
</dbReference>
<keyword evidence="1 3" id="KW-0807">Transducer</keyword>
<dbReference type="PANTHER" id="PTHR32089">
    <property type="entry name" value="METHYL-ACCEPTING CHEMOTAXIS PROTEIN MCPB"/>
    <property type="match status" value="1"/>
</dbReference>
<evidence type="ECO:0000259" key="4">
    <source>
        <dbReference type="PROSITE" id="PS50111"/>
    </source>
</evidence>
<comment type="similarity">
    <text evidence="2">Belongs to the methyl-accepting chemotaxis (MCP) protein family.</text>
</comment>
<dbReference type="EMBL" id="LR130778">
    <property type="protein sequence ID" value="VDN48846.1"/>
    <property type="molecule type" value="Genomic_DNA"/>
</dbReference>
<dbReference type="Proteomes" id="UP000279029">
    <property type="component" value="Chromosome"/>
</dbReference>
<dbReference type="SMART" id="SM00283">
    <property type="entry name" value="MA"/>
    <property type="match status" value="1"/>
</dbReference>
<gene>
    <name evidence="5" type="ORF">PATL70BA_2936</name>
</gene>
<evidence type="ECO:0000256" key="3">
    <source>
        <dbReference type="PROSITE-ProRule" id="PRU00284"/>
    </source>
</evidence>
<dbReference type="GO" id="GO:0016020">
    <property type="term" value="C:membrane"/>
    <property type="evidence" value="ECO:0007669"/>
    <property type="project" value="InterPro"/>
</dbReference>
<dbReference type="RefSeq" id="WP_125137919.1">
    <property type="nucleotide sequence ID" value="NZ_LR130778.1"/>
</dbReference>
<dbReference type="PRINTS" id="PR00260">
    <property type="entry name" value="CHEMTRNSDUCR"/>
</dbReference>
<dbReference type="GO" id="GO:0004888">
    <property type="term" value="F:transmembrane signaling receptor activity"/>
    <property type="evidence" value="ECO:0007669"/>
    <property type="project" value="InterPro"/>
</dbReference>
<accession>A0A3P7S1X2</accession>
<dbReference type="Gene3D" id="1.10.287.950">
    <property type="entry name" value="Methyl-accepting chemotaxis protein"/>
    <property type="match status" value="1"/>
</dbReference>
<evidence type="ECO:0000313" key="5">
    <source>
        <dbReference type="EMBL" id="VDN48846.1"/>
    </source>
</evidence>
<dbReference type="InterPro" id="IPR004089">
    <property type="entry name" value="MCPsignal_dom"/>
</dbReference>
<dbReference type="GO" id="GO:0006935">
    <property type="term" value="P:chemotaxis"/>
    <property type="evidence" value="ECO:0007669"/>
    <property type="project" value="InterPro"/>
</dbReference>